<dbReference type="OrthoDB" id="384721at2"/>
<evidence type="ECO:0000259" key="1">
    <source>
        <dbReference type="PROSITE" id="PS51704"/>
    </source>
</evidence>
<protein>
    <recommendedName>
        <fullName evidence="1">GP-PDE domain-containing protein</fullName>
    </recommendedName>
</protein>
<dbReference type="Gene3D" id="3.20.20.190">
    <property type="entry name" value="Phosphatidylinositol (PI) phosphodiesterase"/>
    <property type="match status" value="1"/>
</dbReference>
<dbReference type="InterPro" id="IPR017946">
    <property type="entry name" value="PLC-like_Pdiesterase_TIM-brl"/>
</dbReference>
<sequence length="236" mass="27550">MNKIIAHRGWSSRAPENTISSIKLALEEERIDMIEIDIHLTKDDVVVVSHDFVLGRTSNGKGRISDYTYEELMQFDFGAWFSEKYNGEKIPTLEKVLNIIDGKKTLIVEIKKDNRNYPNMAEQLCKLLKDYKHKDKVLIKSFNHEVIKDIHHMDDEINIGMLIDGMPNLVLEKVRKLNGSFVSMSFEYIDRELVKQLIKNNIQVMVWTVNEKEDIHRIKEISDRIGIITNYPEKAF</sequence>
<dbReference type="Proteomes" id="UP000216024">
    <property type="component" value="Unassembled WGS sequence"/>
</dbReference>
<dbReference type="GO" id="GO:0006629">
    <property type="term" value="P:lipid metabolic process"/>
    <property type="evidence" value="ECO:0007669"/>
    <property type="project" value="InterPro"/>
</dbReference>
<dbReference type="PANTHER" id="PTHR46211">
    <property type="entry name" value="GLYCEROPHOSPHORYL DIESTER PHOSPHODIESTERASE"/>
    <property type="match status" value="1"/>
</dbReference>
<dbReference type="PANTHER" id="PTHR46211:SF1">
    <property type="entry name" value="GLYCEROPHOSPHODIESTER PHOSPHODIESTERASE, CYTOPLASMIC"/>
    <property type="match status" value="1"/>
</dbReference>
<evidence type="ECO:0000313" key="3">
    <source>
        <dbReference type="Proteomes" id="UP000216024"/>
    </source>
</evidence>
<dbReference type="AlphaFoldDB" id="A0A267MFU8"/>
<dbReference type="RefSeq" id="WP_095134581.1">
    <property type="nucleotide sequence ID" value="NZ_NIBG01000015.1"/>
</dbReference>
<proteinExistence type="predicted"/>
<dbReference type="GO" id="GO:0008081">
    <property type="term" value="F:phosphoric diester hydrolase activity"/>
    <property type="evidence" value="ECO:0007669"/>
    <property type="project" value="InterPro"/>
</dbReference>
<organism evidence="2 3">
    <name type="scientific">Anaeromicrobium sediminis</name>
    <dbReference type="NCBI Taxonomy" id="1478221"/>
    <lineage>
        <taxon>Bacteria</taxon>
        <taxon>Bacillati</taxon>
        <taxon>Bacillota</taxon>
        <taxon>Clostridia</taxon>
        <taxon>Peptostreptococcales</taxon>
        <taxon>Thermotaleaceae</taxon>
        <taxon>Anaeromicrobium</taxon>
    </lineage>
</organism>
<comment type="caution">
    <text evidence="2">The sequence shown here is derived from an EMBL/GenBank/DDBJ whole genome shotgun (WGS) entry which is preliminary data.</text>
</comment>
<feature type="domain" description="GP-PDE" evidence="1">
    <location>
        <begin position="2"/>
        <end position="236"/>
    </location>
</feature>
<reference evidence="2 3" key="1">
    <citation type="submission" date="2017-06" db="EMBL/GenBank/DDBJ databases">
        <title>Draft genome sequence of anaerobic fermentative bacterium Anaeromicrobium sediminis DY2726D isolated from West Pacific Ocean sediments.</title>
        <authorList>
            <person name="Zeng X."/>
        </authorList>
    </citation>
    <scope>NUCLEOTIDE SEQUENCE [LARGE SCALE GENOMIC DNA]</scope>
    <source>
        <strain evidence="2 3">DY2726D</strain>
    </source>
</reference>
<evidence type="ECO:0000313" key="2">
    <source>
        <dbReference type="EMBL" id="PAB58451.1"/>
    </source>
</evidence>
<keyword evidence="3" id="KW-1185">Reference proteome</keyword>
<name>A0A267MFU8_9FIRM</name>
<gene>
    <name evidence="2" type="ORF">CCE28_15190</name>
</gene>
<dbReference type="SUPFAM" id="SSF51695">
    <property type="entry name" value="PLC-like phosphodiesterases"/>
    <property type="match status" value="1"/>
</dbReference>
<dbReference type="PROSITE" id="PS51704">
    <property type="entry name" value="GP_PDE"/>
    <property type="match status" value="1"/>
</dbReference>
<dbReference type="InterPro" id="IPR030395">
    <property type="entry name" value="GP_PDE_dom"/>
</dbReference>
<dbReference type="Pfam" id="PF03009">
    <property type="entry name" value="GDPD"/>
    <property type="match status" value="1"/>
</dbReference>
<accession>A0A267MFU8</accession>
<dbReference type="EMBL" id="NIBG01000015">
    <property type="protein sequence ID" value="PAB58451.1"/>
    <property type="molecule type" value="Genomic_DNA"/>
</dbReference>